<dbReference type="InterPro" id="IPR013809">
    <property type="entry name" value="ENTH"/>
</dbReference>
<keyword evidence="8" id="KW-1185">Reference proteome</keyword>
<evidence type="ECO:0000256" key="3">
    <source>
        <dbReference type="ARBA" id="ARBA00023034"/>
    </source>
</evidence>
<dbReference type="GO" id="GO:0006897">
    <property type="term" value="P:endocytosis"/>
    <property type="evidence" value="ECO:0007669"/>
    <property type="project" value="TreeGrafter"/>
</dbReference>
<dbReference type="Gramene" id="RZC63538">
    <property type="protein sequence ID" value="RZC63538"/>
    <property type="gene ID" value="C5167_025298"/>
</dbReference>
<evidence type="ECO:0000259" key="6">
    <source>
        <dbReference type="Pfam" id="PF01417"/>
    </source>
</evidence>
<dbReference type="Gene3D" id="1.25.40.90">
    <property type="match status" value="1"/>
</dbReference>
<dbReference type="GO" id="GO:0030276">
    <property type="term" value="F:clathrin binding"/>
    <property type="evidence" value="ECO:0007669"/>
    <property type="project" value="TreeGrafter"/>
</dbReference>
<keyword evidence="4" id="KW-0968">Cytoplasmic vesicle</keyword>
<evidence type="ECO:0000256" key="4">
    <source>
        <dbReference type="ARBA" id="ARBA00023329"/>
    </source>
</evidence>
<name>A0A4Y7JUQ9_PAPSO</name>
<keyword evidence="3" id="KW-0333">Golgi apparatus</keyword>
<dbReference type="PANTHER" id="PTHR12276">
    <property type="entry name" value="EPSIN/ENT-RELATED"/>
    <property type="match status" value="1"/>
</dbReference>
<evidence type="ECO:0000256" key="1">
    <source>
        <dbReference type="ARBA" id="ARBA00004132"/>
    </source>
</evidence>
<organism evidence="7 8">
    <name type="scientific">Papaver somniferum</name>
    <name type="common">Opium poppy</name>
    <dbReference type="NCBI Taxonomy" id="3469"/>
    <lineage>
        <taxon>Eukaryota</taxon>
        <taxon>Viridiplantae</taxon>
        <taxon>Streptophyta</taxon>
        <taxon>Embryophyta</taxon>
        <taxon>Tracheophyta</taxon>
        <taxon>Spermatophyta</taxon>
        <taxon>Magnoliopsida</taxon>
        <taxon>Ranunculales</taxon>
        <taxon>Papaveraceae</taxon>
        <taxon>Papaveroideae</taxon>
        <taxon>Papaver</taxon>
    </lineage>
</organism>
<gene>
    <name evidence="7" type="ORF">C5167_025298</name>
</gene>
<dbReference type="SUPFAM" id="SSF48464">
    <property type="entry name" value="ENTH/VHS domain"/>
    <property type="match status" value="1"/>
</dbReference>
<evidence type="ECO:0000256" key="5">
    <source>
        <dbReference type="SAM" id="MobiDB-lite"/>
    </source>
</evidence>
<dbReference type="GO" id="GO:0005794">
    <property type="term" value="C:Golgi apparatus"/>
    <property type="evidence" value="ECO:0007669"/>
    <property type="project" value="UniProtKB-SubCell"/>
</dbReference>
<dbReference type="Pfam" id="PF01417">
    <property type="entry name" value="ENTH"/>
    <property type="match status" value="1"/>
</dbReference>
<dbReference type="STRING" id="3469.A0A4Y7JUQ9"/>
<dbReference type="Proteomes" id="UP000316621">
    <property type="component" value="Chromosome 5"/>
</dbReference>
<protein>
    <recommendedName>
        <fullName evidence="6">ENTH domain-containing protein</fullName>
    </recommendedName>
</protein>
<dbReference type="GO" id="GO:0005768">
    <property type="term" value="C:endosome"/>
    <property type="evidence" value="ECO:0007669"/>
    <property type="project" value="TreeGrafter"/>
</dbReference>
<dbReference type="PANTHER" id="PTHR12276:SF91">
    <property type="entry name" value="CLATHRIN INTERACTOR EPSIN 2-RELATED"/>
    <property type="match status" value="1"/>
</dbReference>
<evidence type="ECO:0000256" key="2">
    <source>
        <dbReference type="ARBA" id="ARBA00004555"/>
    </source>
</evidence>
<comment type="subcellular location">
    <subcellularLocation>
        <location evidence="1">Cytoplasmic vesicle</location>
        <location evidence="1">Clathrin-coated vesicle</location>
    </subcellularLocation>
    <subcellularLocation>
        <location evidence="2">Golgi apparatus</location>
    </subcellularLocation>
</comment>
<proteinExistence type="predicted"/>
<dbReference type="AlphaFoldDB" id="A0A4Y7JUQ9"/>
<dbReference type="EMBL" id="CM010719">
    <property type="protein sequence ID" value="RZC63538.1"/>
    <property type="molecule type" value="Genomic_DNA"/>
</dbReference>
<evidence type="ECO:0000313" key="8">
    <source>
        <dbReference type="Proteomes" id="UP000316621"/>
    </source>
</evidence>
<feature type="region of interest" description="Disordered" evidence="5">
    <location>
        <begin position="39"/>
        <end position="115"/>
    </location>
</feature>
<sequence length="115" mass="13656">MSNIAQVTKNYHEYQTIMAVLRKRTNDTGKNWRHVYKKREYGYKDDDINNRGGDSYSRDGDRYDRDSDGGYKEEDYNRGRSRSNEDIQSDQRSRSSDRYMECGYDDDGRHSSRGN</sequence>
<feature type="compositionally biased region" description="Basic and acidic residues" evidence="5">
    <location>
        <begin position="56"/>
        <end position="115"/>
    </location>
</feature>
<feature type="compositionally biased region" description="Basic and acidic residues" evidence="5">
    <location>
        <begin position="39"/>
        <end position="49"/>
    </location>
</feature>
<reference evidence="7 8" key="1">
    <citation type="journal article" date="2018" name="Science">
        <title>The opium poppy genome and morphinan production.</title>
        <authorList>
            <person name="Guo L."/>
            <person name="Winzer T."/>
            <person name="Yang X."/>
            <person name="Li Y."/>
            <person name="Ning Z."/>
            <person name="He Z."/>
            <person name="Teodor R."/>
            <person name="Lu Y."/>
            <person name="Bowser T.A."/>
            <person name="Graham I.A."/>
            <person name="Ye K."/>
        </authorList>
    </citation>
    <scope>NUCLEOTIDE SEQUENCE [LARGE SCALE GENOMIC DNA]</scope>
    <source>
        <strain evidence="8">cv. HN1</strain>
        <tissue evidence="7">Leaves</tissue>
    </source>
</reference>
<evidence type="ECO:0000313" key="7">
    <source>
        <dbReference type="EMBL" id="RZC63538.1"/>
    </source>
</evidence>
<dbReference type="InterPro" id="IPR008942">
    <property type="entry name" value="ENTH_VHS"/>
</dbReference>
<dbReference type="GO" id="GO:0005543">
    <property type="term" value="F:phospholipid binding"/>
    <property type="evidence" value="ECO:0007669"/>
    <property type="project" value="TreeGrafter"/>
</dbReference>
<dbReference type="GO" id="GO:0030125">
    <property type="term" value="C:clathrin vesicle coat"/>
    <property type="evidence" value="ECO:0007669"/>
    <property type="project" value="TreeGrafter"/>
</dbReference>
<dbReference type="GO" id="GO:0005886">
    <property type="term" value="C:plasma membrane"/>
    <property type="evidence" value="ECO:0007669"/>
    <property type="project" value="TreeGrafter"/>
</dbReference>
<feature type="domain" description="ENTH" evidence="6">
    <location>
        <begin position="1"/>
        <end position="37"/>
    </location>
</feature>
<accession>A0A4Y7JUQ9</accession>